<organism evidence="2">
    <name type="scientific">uncultured Thermomicrobiales bacterium</name>
    <dbReference type="NCBI Taxonomy" id="1645740"/>
    <lineage>
        <taxon>Bacteria</taxon>
        <taxon>Pseudomonadati</taxon>
        <taxon>Thermomicrobiota</taxon>
        <taxon>Thermomicrobia</taxon>
        <taxon>Thermomicrobiales</taxon>
        <taxon>environmental samples</taxon>
    </lineage>
</organism>
<feature type="non-terminal residue" evidence="2">
    <location>
        <position position="101"/>
    </location>
</feature>
<feature type="non-terminal residue" evidence="2">
    <location>
        <position position="1"/>
    </location>
</feature>
<dbReference type="AlphaFoldDB" id="A0A6J4VAZ8"/>
<feature type="compositionally biased region" description="Basic and acidic residues" evidence="1">
    <location>
        <begin position="21"/>
        <end position="33"/>
    </location>
</feature>
<sequence>AQERVDPAGRSRNATASPDGRPGDQPDAPDHHRGSQLGPTGRADGVRDVRAPRSKRPARGGSADRRGPGRPRDPDARVHVQRDVQATGRTDHDRRTPTYRV</sequence>
<evidence type="ECO:0000256" key="1">
    <source>
        <dbReference type="SAM" id="MobiDB-lite"/>
    </source>
</evidence>
<evidence type="ECO:0000313" key="2">
    <source>
        <dbReference type="EMBL" id="CAA9573775.1"/>
    </source>
</evidence>
<name>A0A6J4VAZ8_9BACT</name>
<dbReference type="EMBL" id="CADCWK010000345">
    <property type="protein sequence ID" value="CAA9573775.1"/>
    <property type="molecule type" value="Genomic_DNA"/>
</dbReference>
<feature type="compositionally biased region" description="Basic and acidic residues" evidence="1">
    <location>
        <begin position="89"/>
        <end position="101"/>
    </location>
</feature>
<gene>
    <name evidence="2" type="ORF">AVDCRST_MAG33-2821</name>
</gene>
<proteinExistence type="predicted"/>
<feature type="compositionally biased region" description="Basic and acidic residues" evidence="1">
    <location>
        <begin position="62"/>
        <end position="82"/>
    </location>
</feature>
<accession>A0A6J4VAZ8</accession>
<protein>
    <submittedName>
        <fullName evidence="2">Uncharacterized protein</fullName>
    </submittedName>
</protein>
<feature type="region of interest" description="Disordered" evidence="1">
    <location>
        <begin position="1"/>
        <end position="101"/>
    </location>
</feature>
<reference evidence="2" key="1">
    <citation type="submission" date="2020-02" db="EMBL/GenBank/DDBJ databases">
        <authorList>
            <person name="Meier V. D."/>
        </authorList>
    </citation>
    <scope>NUCLEOTIDE SEQUENCE</scope>
    <source>
        <strain evidence="2">AVDCRST_MAG33</strain>
    </source>
</reference>